<dbReference type="Proteomes" id="UP000887566">
    <property type="component" value="Unplaced"/>
</dbReference>
<protein>
    <submittedName>
        <fullName evidence="2">Uncharacterized protein</fullName>
    </submittedName>
</protein>
<sequence length="94" mass="10290">MRQLIEALMKLGVDRKAYHTGTFVGNHMRKMVKDNGPACLAAALGDNPKIIVLIYDASKTSLWHDLYSMTRSLSWNNAVINSSPTSSGSIPIKA</sequence>
<dbReference type="WBParaSite" id="PSAMB.scaffold2407size23383.g17633.t1">
    <property type="protein sequence ID" value="PSAMB.scaffold2407size23383.g17633.t1"/>
    <property type="gene ID" value="PSAMB.scaffold2407size23383.g17633"/>
</dbReference>
<name>A0A914VUF6_9BILA</name>
<evidence type="ECO:0000313" key="1">
    <source>
        <dbReference type="Proteomes" id="UP000887566"/>
    </source>
</evidence>
<keyword evidence="1" id="KW-1185">Reference proteome</keyword>
<organism evidence="1 2">
    <name type="scientific">Plectus sambesii</name>
    <dbReference type="NCBI Taxonomy" id="2011161"/>
    <lineage>
        <taxon>Eukaryota</taxon>
        <taxon>Metazoa</taxon>
        <taxon>Ecdysozoa</taxon>
        <taxon>Nematoda</taxon>
        <taxon>Chromadorea</taxon>
        <taxon>Plectida</taxon>
        <taxon>Plectina</taxon>
        <taxon>Plectoidea</taxon>
        <taxon>Plectidae</taxon>
        <taxon>Plectus</taxon>
    </lineage>
</organism>
<reference evidence="2" key="1">
    <citation type="submission" date="2022-11" db="UniProtKB">
        <authorList>
            <consortium name="WormBaseParasite"/>
        </authorList>
    </citation>
    <scope>IDENTIFICATION</scope>
</reference>
<proteinExistence type="predicted"/>
<accession>A0A914VUF6</accession>
<evidence type="ECO:0000313" key="2">
    <source>
        <dbReference type="WBParaSite" id="PSAMB.scaffold2407size23383.g17633.t1"/>
    </source>
</evidence>
<dbReference type="AlphaFoldDB" id="A0A914VUF6"/>